<proteinExistence type="predicted"/>
<feature type="transmembrane region" description="Helical" evidence="7">
    <location>
        <begin position="311"/>
        <end position="339"/>
    </location>
</feature>
<evidence type="ECO:0000256" key="5">
    <source>
        <dbReference type="ARBA" id="ARBA00023136"/>
    </source>
</evidence>
<feature type="transmembrane region" description="Helical" evidence="7">
    <location>
        <begin position="193"/>
        <end position="212"/>
    </location>
</feature>
<organism evidence="8 9">
    <name type="scientific">Pseudonocardia adelaidensis</name>
    <dbReference type="NCBI Taxonomy" id="648754"/>
    <lineage>
        <taxon>Bacteria</taxon>
        <taxon>Bacillati</taxon>
        <taxon>Actinomycetota</taxon>
        <taxon>Actinomycetes</taxon>
        <taxon>Pseudonocardiales</taxon>
        <taxon>Pseudonocardiaceae</taxon>
        <taxon>Pseudonocardia</taxon>
    </lineage>
</organism>
<feature type="transmembrane region" description="Helical" evidence="7">
    <location>
        <begin position="114"/>
        <end position="139"/>
    </location>
</feature>
<dbReference type="PANTHER" id="PTHR45649:SF26">
    <property type="entry name" value="OS04G0435100 PROTEIN"/>
    <property type="match status" value="1"/>
</dbReference>
<dbReference type="PANTHER" id="PTHR45649">
    <property type="entry name" value="AMINO-ACID PERMEASE BAT1"/>
    <property type="match status" value="1"/>
</dbReference>
<feature type="transmembrane region" description="Helical" evidence="7">
    <location>
        <begin position="475"/>
        <end position="497"/>
    </location>
</feature>
<evidence type="ECO:0000313" key="9">
    <source>
        <dbReference type="Proteomes" id="UP001500804"/>
    </source>
</evidence>
<comment type="caution">
    <text evidence="8">The sequence shown here is derived from an EMBL/GenBank/DDBJ whole genome shotgun (WGS) entry which is preliminary data.</text>
</comment>
<evidence type="ECO:0000256" key="2">
    <source>
        <dbReference type="ARBA" id="ARBA00022448"/>
    </source>
</evidence>
<feature type="transmembrane region" description="Helical" evidence="7">
    <location>
        <begin position="232"/>
        <end position="250"/>
    </location>
</feature>
<gene>
    <name evidence="8" type="ORF">GCM10023320_28910</name>
</gene>
<feature type="transmembrane region" description="Helical" evidence="7">
    <location>
        <begin position="159"/>
        <end position="181"/>
    </location>
</feature>
<dbReference type="EMBL" id="BAABJO010000009">
    <property type="protein sequence ID" value="GAA5120906.1"/>
    <property type="molecule type" value="Genomic_DNA"/>
</dbReference>
<feature type="transmembrane region" description="Helical" evidence="7">
    <location>
        <begin position="397"/>
        <end position="420"/>
    </location>
</feature>
<keyword evidence="9" id="KW-1185">Reference proteome</keyword>
<keyword evidence="3 7" id="KW-0812">Transmembrane</keyword>
<dbReference type="RefSeq" id="WP_425570552.1">
    <property type="nucleotide sequence ID" value="NZ_BAABJO010000009.1"/>
</dbReference>
<evidence type="ECO:0000313" key="8">
    <source>
        <dbReference type="EMBL" id="GAA5120906.1"/>
    </source>
</evidence>
<name>A0ABP9NJL2_9PSEU</name>
<sequence length="536" mass="56321">MIAREHHAGGDGASADGASADGMVEFGYSQTLDRSIGKFASFAAGVSYISILTGTFQLFYFGFGTGGAPYWWSWPLVFAGQFTVALSFAELAGRYPVAGSVYNWSKRLAGGTTSWMAGWMMLTASIVTITAVVLAYQLVLPQIWSGFQIIGSAADADDAAANVTILGGLLIVFTTVINAIGVKLMARINSAGVFIELIAAVLIIVLLAFNIVNPPSVLFDTGGLGEGGSGGYLGVFLVAALASAYVMYGFDTASSLGEETVDPRRTAPTAIMRAVIASFVIGGLILLLLILAAPDLGDPAYGEKSGGGQLILLQVLGGPVGTVFLVAIAIAITVCTLAVHTAAIRLMFAMARDNALPAGSHLAKIDPVHKTPVIPSILIGVLALLILVVNMGTPEVFTAVTSVAIIMIYIAYLLVTIPMLRRRLRGEWPDPGASGSGYFSLGRFGIVVNVLAVVWGIAMSVNLAWPREEVYGSGWLAWIAFIFIGIVAGAGLLWYLVRGRRQVGTLPEHMAQQLEEAHEVDPTLPSPDPRPEGSQA</sequence>
<evidence type="ECO:0000256" key="7">
    <source>
        <dbReference type="SAM" id="Phobius"/>
    </source>
</evidence>
<accession>A0ABP9NJL2</accession>
<reference evidence="9" key="1">
    <citation type="journal article" date="2019" name="Int. J. Syst. Evol. Microbiol.">
        <title>The Global Catalogue of Microorganisms (GCM) 10K type strain sequencing project: providing services to taxonomists for standard genome sequencing and annotation.</title>
        <authorList>
            <consortium name="The Broad Institute Genomics Platform"/>
            <consortium name="The Broad Institute Genome Sequencing Center for Infectious Disease"/>
            <person name="Wu L."/>
            <person name="Ma J."/>
        </authorList>
    </citation>
    <scope>NUCLEOTIDE SEQUENCE [LARGE SCALE GENOMIC DNA]</scope>
    <source>
        <strain evidence="9">JCM 18302</strain>
    </source>
</reference>
<dbReference type="Gene3D" id="1.20.1740.10">
    <property type="entry name" value="Amino acid/polyamine transporter I"/>
    <property type="match status" value="1"/>
</dbReference>
<evidence type="ECO:0000256" key="6">
    <source>
        <dbReference type="SAM" id="MobiDB-lite"/>
    </source>
</evidence>
<feature type="transmembrane region" description="Helical" evidence="7">
    <location>
        <begin position="72"/>
        <end position="93"/>
    </location>
</feature>
<protein>
    <submittedName>
        <fullName evidence="8">Amino acid permease</fullName>
    </submittedName>
</protein>
<dbReference type="InterPro" id="IPR002293">
    <property type="entry name" value="AA/rel_permease1"/>
</dbReference>
<feature type="region of interest" description="Disordered" evidence="6">
    <location>
        <begin position="516"/>
        <end position="536"/>
    </location>
</feature>
<dbReference type="PIRSF" id="PIRSF006060">
    <property type="entry name" value="AA_transporter"/>
    <property type="match status" value="1"/>
</dbReference>
<keyword evidence="2" id="KW-0813">Transport</keyword>
<dbReference type="Pfam" id="PF13520">
    <property type="entry name" value="AA_permease_2"/>
    <property type="match status" value="1"/>
</dbReference>
<keyword evidence="4 7" id="KW-1133">Transmembrane helix</keyword>
<keyword evidence="5 7" id="KW-0472">Membrane</keyword>
<evidence type="ECO:0000256" key="3">
    <source>
        <dbReference type="ARBA" id="ARBA00022692"/>
    </source>
</evidence>
<comment type="subcellular location">
    <subcellularLocation>
        <location evidence="1">Membrane</location>
        <topology evidence="1">Multi-pass membrane protein</topology>
    </subcellularLocation>
</comment>
<feature type="transmembrane region" description="Helical" evidence="7">
    <location>
        <begin position="441"/>
        <end position="463"/>
    </location>
</feature>
<evidence type="ECO:0000256" key="1">
    <source>
        <dbReference type="ARBA" id="ARBA00004141"/>
    </source>
</evidence>
<feature type="transmembrane region" description="Helical" evidence="7">
    <location>
        <begin position="39"/>
        <end position="60"/>
    </location>
</feature>
<evidence type="ECO:0000256" key="4">
    <source>
        <dbReference type="ARBA" id="ARBA00022989"/>
    </source>
</evidence>
<feature type="transmembrane region" description="Helical" evidence="7">
    <location>
        <begin position="270"/>
        <end position="291"/>
    </location>
</feature>
<feature type="transmembrane region" description="Helical" evidence="7">
    <location>
        <begin position="373"/>
        <end position="391"/>
    </location>
</feature>
<dbReference type="Proteomes" id="UP001500804">
    <property type="component" value="Unassembled WGS sequence"/>
</dbReference>